<dbReference type="EMBL" id="JAQQWM010000009">
    <property type="protein sequence ID" value="KAK8047896.1"/>
    <property type="molecule type" value="Genomic_DNA"/>
</dbReference>
<dbReference type="PROSITE" id="PS00606">
    <property type="entry name" value="KS3_1"/>
    <property type="match status" value="1"/>
</dbReference>
<dbReference type="SUPFAM" id="SSF51735">
    <property type="entry name" value="NAD(P)-binding Rossmann-fold domains"/>
    <property type="match status" value="2"/>
</dbReference>
<keyword evidence="2" id="KW-0597">Phosphoprotein</keyword>
<dbReference type="SMART" id="SM00827">
    <property type="entry name" value="PKS_AT"/>
    <property type="match status" value="1"/>
</dbReference>
<keyword evidence="1" id="KW-0596">Phosphopantetheine</keyword>
<dbReference type="Gene3D" id="3.40.50.720">
    <property type="entry name" value="NAD(P)-binding Rossmann-like Domain"/>
    <property type="match status" value="2"/>
</dbReference>
<dbReference type="PROSITE" id="PS52019">
    <property type="entry name" value="PKS_MFAS_DH"/>
    <property type="match status" value="1"/>
</dbReference>
<dbReference type="SMART" id="SM00825">
    <property type="entry name" value="PKS_KS"/>
    <property type="match status" value="1"/>
</dbReference>
<feature type="region of interest" description="N-terminal hotdog fold" evidence="6">
    <location>
        <begin position="941"/>
        <end position="1076"/>
    </location>
</feature>
<dbReference type="Pfam" id="PF08659">
    <property type="entry name" value="KR"/>
    <property type="match status" value="1"/>
</dbReference>
<dbReference type="InterPro" id="IPR014043">
    <property type="entry name" value="Acyl_transferase_dom"/>
</dbReference>
<keyword evidence="5" id="KW-0511">Multifunctional enzyme</keyword>
<dbReference type="Gene3D" id="3.40.47.10">
    <property type="match status" value="1"/>
</dbReference>
<dbReference type="InterPro" id="IPR057326">
    <property type="entry name" value="KR_dom"/>
</dbReference>
<dbReference type="InterPro" id="IPR036736">
    <property type="entry name" value="ACP-like_sf"/>
</dbReference>
<evidence type="ECO:0000256" key="7">
    <source>
        <dbReference type="SAM" id="MobiDB-lite"/>
    </source>
</evidence>
<gene>
    <name evidence="10" type="ORF">PG996_015960</name>
</gene>
<keyword evidence="3" id="KW-0808">Transferase</keyword>
<comment type="caution">
    <text evidence="10">The sequence shown here is derived from an EMBL/GenBank/DDBJ whole genome shotgun (WGS) entry which is preliminary data.</text>
</comment>
<evidence type="ECO:0000256" key="6">
    <source>
        <dbReference type="PROSITE-ProRule" id="PRU01363"/>
    </source>
</evidence>
<dbReference type="InterPro" id="IPR036291">
    <property type="entry name" value="NAD(P)-bd_dom_sf"/>
</dbReference>
<dbReference type="InterPro" id="IPR016036">
    <property type="entry name" value="Malonyl_transacylase_ACP-bd"/>
</dbReference>
<proteinExistence type="predicted"/>
<dbReference type="Pfam" id="PF00698">
    <property type="entry name" value="Acyl_transf_1"/>
    <property type="match status" value="1"/>
</dbReference>
<dbReference type="InterPro" id="IPR016035">
    <property type="entry name" value="Acyl_Trfase/lysoPLipase"/>
</dbReference>
<dbReference type="SMART" id="SM00822">
    <property type="entry name" value="PKS_KR"/>
    <property type="match status" value="1"/>
</dbReference>
<dbReference type="CDD" id="cd05195">
    <property type="entry name" value="enoyl_red"/>
    <property type="match status" value="1"/>
</dbReference>
<feature type="region of interest" description="C-terminal hotdog fold" evidence="6">
    <location>
        <begin position="1089"/>
        <end position="1249"/>
    </location>
</feature>
<dbReference type="Pfam" id="PF02801">
    <property type="entry name" value="Ketoacyl-synt_C"/>
    <property type="match status" value="1"/>
</dbReference>
<accession>A0ABR1TMK6</accession>
<protein>
    <recommendedName>
        <fullName evidence="12">Polyketide synthase</fullName>
    </recommendedName>
</protein>
<dbReference type="Gene3D" id="3.30.70.3290">
    <property type="match status" value="1"/>
</dbReference>
<dbReference type="PANTHER" id="PTHR43775">
    <property type="entry name" value="FATTY ACID SYNTHASE"/>
    <property type="match status" value="1"/>
</dbReference>
<evidence type="ECO:0000256" key="3">
    <source>
        <dbReference type="ARBA" id="ARBA00022679"/>
    </source>
</evidence>
<dbReference type="InterPro" id="IPR050091">
    <property type="entry name" value="PKS_NRPS_Biosynth_Enz"/>
</dbReference>
<dbReference type="InterPro" id="IPR013968">
    <property type="entry name" value="PKS_KR"/>
</dbReference>
<dbReference type="InterPro" id="IPR016039">
    <property type="entry name" value="Thiolase-like"/>
</dbReference>
<dbReference type="PROSITE" id="PS51257">
    <property type="entry name" value="PROKAR_LIPOPROTEIN"/>
    <property type="match status" value="1"/>
</dbReference>
<dbReference type="SUPFAM" id="SSF47336">
    <property type="entry name" value="ACP-like"/>
    <property type="match status" value="1"/>
</dbReference>
<evidence type="ECO:0000256" key="4">
    <source>
        <dbReference type="ARBA" id="ARBA00023002"/>
    </source>
</evidence>
<dbReference type="SMART" id="SM00829">
    <property type="entry name" value="PKS_ER"/>
    <property type="match status" value="1"/>
</dbReference>
<dbReference type="CDD" id="cd00833">
    <property type="entry name" value="PKS"/>
    <property type="match status" value="1"/>
</dbReference>
<evidence type="ECO:0000256" key="2">
    <source>
        <dbReference type="ARBA" id="ARBA00022553"/>
    </source>
</evidence>
<dbReference type="InterPro" id="IPR020841">
    <property type="entry name" value="PKS_Beta-ketoAc_synthase_dom"/>
</dbReference>
<dbReference type="Gene3D" id="1.10.1200.10">
    <property type="entry name" value="ACP-like"/>
    <property type="match status" value="1"/>
</dbReference>
<dbReference type="InterPro" id="IPR020843">
    <property type="entry name" value="ER"/>
</dbReference>
<dbReference type="InterPro" id="IPR020807">
    <property type="entry name" value="PKS_DH"/>
</dbReference>
<evidence type="ECO:0000256" key="1">
    <source>
        <dbReference type="ARBA" id="ARBA00022450"/>
    </source>
</evidence>
<dbReference type="SUPFAM" id="SSF52151">
    <property type="entry name" value="FabD/lysophospholipase-like"/>
    <property type="match status" value="1"/>
</dbReference>
<dbReference type="SMART" id="SM00823">
    <property type="entry name" value="PKS_PP"/>
    <property type="match status" value="1"/>
</dbReference>
<dbReference type="InterPro" id="IPR011032">
    <property type="entry name" value="GroES-like_sf"/>
</dbReference>
<dbReference type="Proteomes" id="UP001446871">
    <property type="component" value="Unassembled WGS sequence"/>
</dbReference>
<dbReference type="InterPro" id="IPR049900">
    <property type="entry name" value="PKS_mFAS_DH"/>
</dbReference>
<dbReference type="SUPFAM" id="SSF53901">
    <property type="entry name" value="Thiolase-like"/>
    <property type="match status" value="1"/>
</dbReference>
<feature type="domain" description="PKS/mFAS DH" evidence="9">
    <location>
        <begin position="941"/>
        <end position="1249"/>
    </location>
</feature>
<evidence type="ECO:0000313" key="10">
    <source>
        <dbReference type="EMBL" id="KAK8047896.1"/>
    </source>
</evidence>
<keyword evidence="11" id="KW-1185">Reference proteome</keyword>
<evidence type="ECO:0000313" key="11">
    <source>
        <dbReference type="Proteomes" id="UP001446871"/>
    </source>
</evidence>
<dbReference type="InterPro" id="IPR032821">
    <property type="entry name" value="PKS_assoc"/>
</dbReference>
<evidence type="ECO:0000259" key="9">
    <source>
        <dbReference type="PROSITE" id="PS52019"/>
    </source>
</evidence>
<dbReference type="SMART" id="SM00826">
    <property type="entry name" value="PKS_DH"/>
    <property type="match status" value="1"/>
</dbReference>
<dbReference type="InterPro" id="IPR014031">
    <property type="entry name" value="Ketoacyl_synth_C"/>
</dbReference>
<feature type="compositionally biased region" description="Low complexity" evidence="7">
    <location>
        <begin position="2265"/>
        <end position="2275"/>
    </location>
</feature>
<dbReference type="Gene3D" id="3.40.366.10">
    <property type="entry name" value="Malonyl-Coenzyme A Acyl Carrier Protein, domain 2"/>
    <property type="match status" value="1"/>
</dbReference>
<dbReference type="SUPFAM" id="SSF55048">
    <property type="entry name" value="Probable ACP-binding domain of malonyl-CoA ACP transacylase"/>
    <property type="match status" value="1"/>
</dbReference>
<dbReference type="SUPFAM" id="SSF50129">
    <property type="entry name" value="GroES-like"/>
    <property type="match status" value="1"/>
</dbReference>
<evidence type="ECO:0000259" key="8">
    <source>
        <dbReference type="PROSITE" id="PS52004"/>
    </source>
</evidence>
<dbReference type="PANTHER" id="PTHR43775:SF18">
    <property type="entry name" value="ENZYME, PUTATIVE (JCVI)-RELATED"/>
    <property type="match status" value="1"/>
</dbReference>
<dbReference type="Pfam" id="PF13602">
    <property type="entry name" value="ADH_zinc_N_2"/>
    <property type="match status" value="1"/>
</dbReference>
<evidence type="ECO:0000256" key="5">
    <source>
        <dbReference type="ARBA" id="ARBA00023268"/>
    </source>
</evidence>
<feature type="active site" description="Proton acceptor; for dehydratase activity" evidence="6">
    <location>
        <position position="973"/>
    </location>
</feature>
<dbReference type="Pfam" id="PF21089">
    <property type="entry name" value="PKS_DH_N"/>
    <property type="match status" value="1"/>
</dbReference>
<keyword evidence="4" id="KW-0560">Oxidoreductase</keyword>
<dbReference type="InterPro" id="IPR049552">
    <property type="entry name" value="PKS_DH_N"/>
</dbReference>
<dbReference type="InterPro" id="IPR001227">
    <property type="entry name" value="Ac_transferase_dom_sf"/>
</dbReference>
<dbReference type="InterPro" id="IPR049551">
    <property type="entry name" value="PKS_DH_C"/>
</dbReference>
<dbReference type="Pfam" id="PF08240">
    <property type="entry name" value="ADH_N"/>
    <property type="match status" value="1"/>
</dbReference>
<dbReference type="Gene3D" id="3.90.180.10">
    <property type="entry name" value="Medium-chain alcohol dehydrogenases, catalytic domain"/>
    <property type="match status" value="1"/>
</dbReference>
<name>A0ABR1TMK6_9PEZI</name>
<dbReference type="InterPro" id="IPR018201">
    <property type="entry name" value="Ketoacyl_synth_AS"/>
</dbReference>
<feature type="region of interest" description="Disordered" evidence="7">
    <location>
        <begin position="2261"/>
        <end position="2284"/>
    </location>
</feature>
<feature type="domain" description="Ketosynthase family 3 (KS3)" evidence="8">
    <location>
        <begin position="6"/>
        <end position="435"/>
    </location>
</feature>
<dbReference type="Pfam" id="PF16197">
    <property type="entry name" value="KAsynt_C_assoc"/>
    <property type="match status" value="1"/>
</dbReference>
<dbReference type="Gene3D" id="3.10.129.110">
    <property type="entry name" value="Polyketide synthase dehydratase"/>
    <property type="match status" value="1"/>
</dbReference>
<organism evidence="10 11">
    <name type="scientific">Apiospora saccharicola</name>
    <dbReference type="NCBI Taxonomy" id="335842"/>
    <lineage>
        <taxon>Eukaryota</taxon>
        <taxon>Fungi</taxon>
        <taxon>Dikarya</taxon>
        <taxon>Ascomycota</taxon>
        <taxon>Pezizomycotina</taxon>
        <taxon>Sordariomycetes</taxon>
        <taxon>Xylariomycetidae</taxon>
        <taxon>Amphisphaeriales</taxon>
        <taxon>Apiosporaceae</taxon>
        <taxon>Apiospora</taxon>
    </lineage>
</organism>
<dbReference type="PROSITE" id="PS52004">
    <property type="entry name" value="KS3_2"/>
    <property type="match status" value="1"/>
</dbReference>
<sequence length="2395" mass="260699">MDKRIQSPIAVVGMACRLPGHCNSPQLLWEFIKQGKVAGNTPPSNRFNLGGHYDGSQKPLTMKTPGGMFMEDLDPADFDASFFNISYADACSMDPQQRLLLEVSYECLESGGIAMESISGQKIGCIVGASAVDYQDMGCRDPEDRVESPTLGLNRALLSNRISHFFNIHGPSFTIDTACSSTLVALDVACLYLHSGQADGMIIGGANLYLSPERNEDMGTMRDASSSTGRCHVFDAKADGYVVGEAVNAVYLKRLDDALKDGDPIRAVIRGTASNSSGRTPGITMPSPDAQAAVIRSAYASAGIPEHEFHLTGYAECHGTGTQAGDPIEIQGLQSVFASTRSSMTPLMAGSLKGNIGHSEAAAGLSGLIKAVLAIEHGVIPGTATFLAAHPGIDFDESKVRVLRRATRWPRDTRRRVSVNSFGFGGSNAHAVVESPAYLLGSDFRSHKSAYLDIDSIGGSLFSPMDDQLHPNRLETGLKLVVVSANDENSLQKYIDALCTHLINPMVQVSLGDLAYTLSERRSHLHCRAYGVLGERQQVSKNCFSSDIRPGQGVRIALVFTGQGAQWSAMGKDLLAAFPLAKEVILSLEAALASLPEPPGFSLLSELSQERHLDVLRSPELSQPLVTALQLAYLRLLLEWGVEPVAVVGHSSGEIAAAVAAGYLSYEEAIKVAYLRGQAVKQSPHDIPLGMLAVGLSADEVARYLDQDDRFVQIACFNSPRSLTLSGVLSALEELRARLEADGHFARLLHVSMAYHSDHLAEAGTRYLDLLRGRIQETTFKRNDNNIAMISTVDGTELGNSLATTYWVDNLVSPVRFDSAMTQIVTGPKAANFIIEVGPSNALDGPISHIFEAVKNPRTNLVYAPVAKRGSDCLAAFYRLAGKMFAAGATIHLAKVNDYESQESSPTTLVGLPKYEWNHTNKYWYEGPSSKDWRFRPFVRHDLLGTKVLGTSWLAPMWRNSLRLSALPWLADHRLGGQVVFPGSAYICMALEAAYQAKVMTQWGATTPESYEYQFRDIKFTRGLILEEGEGTTIMLSLANTLQGSGSWQEFRIYSKKGELWTDHATGLVKVETDLVEDRASKEHISDLRYPSSPSLWYKAMAEAGFIYGPSFQKHLSMEFTAGSRSGRSLVSLEPPPSAWPQSGYAMHPACMDGCFQTVVAPILAGDRCSLNAALVPYQIDALIVPTTARRALHKAAISLARAEYSGVGRRDASKNYAASCSVYAQGDGQLLLQLSGLRFQEHKAAVDNTLSHAYTQLVWDTDITHVFGPKLQVLTLEAADVQPNDGHDDRTLALVARLADLVAFKNPNLKVMEINLDPADTSCWWLDDRYPHRRQPGVSVREAYSHYEFISSDASTVVNVKEGNTYAPNTTFSLADFTRGGIATGQKFDLVIVKSYNTDAGSLVLGNVRSQLADCGFAIIVEPGASSEAPLAALADHGFGTACFWESVTLARPCATIEEPSSGNPVFLVNMKPDIRYDSNIDLKRLGLIVAPVEDLQSIQPESHILILDELHDSVAANMTQAQWDIVQNLVDRRCKVLWVTAGAQMEVRHPDRSVIAGMFRVIRNEAPHMRLINLDVEFPSGEATTEAIRTCLSILISSGKAPLTDYEFAERRGCLHVSRVFPDHHLDQARDELVLGRQPLEQRGLHAAERTIRIQAERVGEIDSLCYAEVAELPPSAAELGTDWVEIEVRAAGVNFKDAAATIGTIPENEHLLGGEGSGVVTRSCSSSFAPGQRVAFFARGAFGNRLRAKAGLVRAVPEGMTLEQAATVPIVYMTALYALVHLARVKRHDRVLIHSAAGGVGIAALQLCRHFGAVAYVTVGTQEKRDFLKSAHKIPEDRIYSSRSSAFGKQIMEHTGGNGIDIILNSLAGDLLDESWRLVADGGRMIEIGKRDILERNRIPMGPFIRNATFQALDLSHQSIGDGVRARLLADVFDLLEAGHVQPIAPIRTFSFAEVPGALRLIRSGNHIGKIVISDDGAADVDVSVRPLRPSMRLRADRSYLIVGGLKGICGGLALYLASAGARHLTVMARSGFSDEKSEKIVQDTHACGCEIRLVKGDVTCLDDVLRALRGSIAPVAGIIQGSMVLRDRTFDAMTLQQYHEAIACKLRGTWNLHHASMESGPALEFFTMLSSLSGIRGTKGQANYAAGSTFLDAFAAYRRQLNLPACSIDLGIVEDIGYMAEHEAINSRHDSTYWHRLSERVLRTTFELSVLRQQQQNQPWPISGAHTATTQILTGIRVPHPKDSPLLSIDQRFAGLRTNHNSGGNSSNSDSAGKHQESKDVQALRLAIHSSSHKIPLQTSSNNDGDDDNSNNLVLELAAGIFNRYFTKSLRMSEPLDPTRPLAIYGIDSLAAVEFRNFVQNELGVYMTTLEVVDAPSLYALCEKAIRLLLA</sequence>
<dbReference type="Pfam" id="PF00109">
    <property type="entry name" value="ketoacyl-synt"/>
    <property type="match status" value="1"/>
</dbReference>
<reference evidence="10 11" key="1">
    <citation type="submission" date="2023-01" db="EMBL/GenBank/DDBJ databases">
        <title>Analysis of 21 Apiospora genomes using comparative genomics revels a genus with tremendous synthesis potential of carbohydrate active enzymes and secondary metabolites.</title>
        <authorList>
            <person name="Sorensen T."/>
        </authorList>
    </citation>
    <scope>NUCLEOTIDE SEQUENCE [LARGE SCALE GENOMIC DNA]</scope>
    <source>
        <strain evidence="10 11">CBS 83171</strain>
    </source>
</reference>
<feature type="active site" description="Proton donor; for dehydratase activity" evidence="6">
    <location>
        <position position="1153"/>
    </location>
</feature>
<dbReference type="Pfam" id="PF14765">
    <property type="entry name" value="PS-DH"/>
    <property type="match status" value="1"/>
</dbReference>
<dbReference type="InterPro" id="IPR042104">
    <property type="entry name" value="PKS_dehydratase_sf"/>
</dbReference>
<evidence type="ECO:0008006" key="12">
    <source>
        <dbReference type="Google" id="ProtNLM"/>
    </source>
</evidence>
<dbReference type="InterPro" id="IPR014030">
    <property type="entry name" value="Ketoacyl_synth_N"/>
</dbReference>
<dbReference type="InterPro" id="IPR020806">
    <property type="entry name" value="PKS_PP-bd"/>
</dbReference>
<dbReference type="InterPro" id="IPR013154">
    <property type="entry name" value="ADH-like_N"/>
</dbReference>